<dbReference type="SUPFAM" id="SSF54171">
    <property type="entry name" value="DNA-binding domain"/>
    <property type="match status" value="1"/>
</dbReference>
<sequence>MCGGAIISDFVDTTCHQSPVVDDNLWPEFDTFSELLGLDASTGNYLFNNSPTNNNLQQHSHVKSEKKEECEEAGGEVAEAVAEEMKKRPQKQRVRKSKYRGIRQRPWGKWAAEIRDPQKGLRVWLGTFNTAEEAAAAYDQAAIRIRGKKAKLNFTHPPPSPPPPPAVQLSSLESFLGLDPSPPPVEPMADLWWADDLLTYHHQNLPLPF</sequence>
<comment type="subcellular location">
    <subcellularLocation>
        <location evidence="1">Nucleus</location>
    </subcellularLocation>
</comment>
<dbReference type="InterPro" id="IPR044808">
    <property type="entry name" value="ERF_plant"/>
</dbReference>
<dbReference type="InterPro" id="IPR036955">
    <property type="entry name" value="AP2/ERF_dom_sf"/>
</dbReference>
<name>A0A6J1C807_MOMCH</name>
<dbReference type="GO" id="GO:0003700">
    <property type="term" value="F:DNA-binding transcription factor activity"/>
    <property type="evidence" value="ECO:0007669"/>
    <property type="project" value="InterPro"/>
</dbReference>
<protein>
    <submittedName>
        <fullName evidence="9">Ethylene-responsive transcription factor RAP2-3-like</fullName>
    </submittedName>
</protein>
<organism evidence="8 9">
    <name type="scientific">Momordica charantia</name>
    <name type="common">Bitter gourd</name>
    <name type="synonym">Balsam pear</name>
    <dbReference type="NCBI Taxonomy" id="3673"/>
    <lineage>
        <taxon>Eukaryota</taxon>
        <taxon>Viridiplantae</taxon>
        <taxon>Streptophyta</taxon>
        <taxon>Embryophyta</taxon>
        <taxon>Tracheophyta</taxon>
        <taxon>Spermatophyta</taxon>
        <taxon>Magnoliopsida</taxon>
        <taxon>eudicotyledons</taxon>
        <taxon>Gunneridae</taxon>
        <taxon>Pentapetalae</taxon>
        <taxon>rosids</taxon>
        <taxon>fabids</taxon>
        <taxon>Cucurbitales</taxon>
        <taxon>Cucurbitaceae</taxon>
        <taxon>Momordiceae</taxon>
        <taxon>Momordica</taxon>
    </lineage>
</organism>
<accession>A0A6J1C807</accession>
<proteinExistence type="inferred from homology"/>
<evidence type="ECO:0000256" key="6">
    <source>
        <dbReference type="ARBA" id="ARBA00024343"/>
    </source>
</evidence>
<dbReference type="PANTHER" id="PTHR31190:SF471">
    <property type="entry name" value="AP2_ERF DOMAIN-CONTAINING PROTEIN"/>
    <property type="match status" value="1"/>
</dbReference>
<dbReference type="RefSeq" id="XP_022137925.1">
    <property type="nucleotide sequence ID" value="XM_022282233.1"/>
</dbReference>
<keyword evidence="3" id="KW-0238">DNA-binding</keyword>
<dbReference type="GO" id="GO:0003677">
    <property type="term" value="F:DNA binding"/>
    <property type="evidence" value="ECO:0007669"/>
    <property type="project" value="UniProtKB-KW"/>
</dbReference>
<dbReference type="GeneID" id="111009221"/>
<evidence type="ECO:0000313" key="9">
    <source>
        <dbReference type="RefSeq" id="XP_022137925.1"/>
    </source>
</evidence>
<keyword evidence="8" id="KW-1185">Reference proteome</keyword>
<dbReference type="GO" id="GO:0009873">
    <property type="term" value="P:ethylene-activated signaling pathway"/>
    <property type="evidence" value="ECO:0007669"/>
    <property type="project" value="InterPro"/>
</dbReference>
<evidence type="ECO:0000313" key="8">
    <source>
        <dbReference type="Proteomes" id="UP000504603"/>
    </source>
</evidence>
<dbReference type="Pfam" id="PF00847">
    <property type="entry name" value="AP2"/>
    <property type="match status" value="1"/>
</dbReference>
<evidence type="ECO:0000256" key="2">
    <source>
        <dbReference type="ARBA" id="ARBA00023015"/>
    </source>
</evidence>
<dbReference type="KEGG" id="mcha:111009221"/>
<evidence type="ECO:0000256" key="4">
    <source>
        <dbReference type="ARBA" id="ARBA00023163"/>
    </source>
</evidence>
<feature type="domain" description="AP2/ERF" evidence="7">
    <location>
        <begin position="98"/>
        <end position="155"/>
    </location>
</feature>
<dbReference type="PRINTS" id="PR00367">
    <property type="entry name" value="ETHRSPELEMNT"/>
</dbReference>
<evidence type="ECO:0000256" key="3">
    <source>
        <dbReference type="ARBA" id="ARBA00023125"/>
    </source>
</evidence>
<dbReference type="InterPro" id="IPR001471">
    <property type="entry name" value="AP2/ERF_dom"/>
</dbReference>
<reference evidence="9" key="1">
    <citation type="submission" date="2025-08" db="UniProtKB">
        <authorList>
            <consortium name="RefSeq"/>
        </authorList>
    </citation>
    <scope>IDENTIFICATION</scope>
    <source>
        <strain evidence="9">OHB3-1</strain>
    </source>
</reference>
<gene>
    <name evidence="9" type="primary">LOC111009221</name>
</gene>
<dbReference type="OrthoDB" id="1932767at2759"/>
<dbReference type="AlphaFoldDB" id="A0A6J1C807"/>
<dbReference type="PROSITE" id="PS51032">
    <property type="entry name" value="AP2_ERF"/>
    <property type="match status" value="1"/>
</dbReference>
<dbReference type="GO" id="GO:0005634">
    <property type="term" value="C:nucleus"/>
    <property type="evidence" value="ECO:0007669"/>
    <property type="project" value="UniProtKB-SubCell"/>
</dbReference>
<keyword evidence="2" id="KW-0805">Transcription regulation</keyword>
<dbReference type="SMART" id="SM00380">
    <property type="entry name" value="AP2"/>
    <property type="match status" value="1"/>
</dbReference>
<comment type="similarity">
    <text evidence="6">Belongs to the AP2/ERF transcription factor family. ERF subfamily.</text>
</comment>
<dbReference type="Proteomes" id="UP000504603">
    <property type="component" value="Unplaced"/>
</dbReference>
<keyword evidence="5" id="KW-0539">Nucleus</keyword>
<dbReference type="Gene3D" id="3.30.730.10">
    <property type="entry name" value="AP2/ERF domain"/>
    <property type="match status" value="1"/>
</dbReference>
<dbReference type="InterPro" id="IPR016177">
    <property type="entry name" value="DNA-bd_dom_sf"/>
</dbReference>
<evidence type="ECO:0000256" key="5">
    <source>
        <dbReference type="ARBA" id="ARBA00023242"/>
    </source>
</evidence>
<dbReference type="PANTHER" id="PTHR31190">
    <property type="entry name" value="DNA-BINDING DOMAIN"/>
    <property type="match status" value="1"/>
</dbReference>
<evidence type="ECO:0000259" key="7">
    <source>
        <dbReference type="PROSITE" id="PS51032"/>
    </source>
</evidence>
<dbReference type="FunFam" id="3.30.730.10:FF:000001">
    <property type="entry name" value="Ethylene-responsive transcription factor 2"/>
    <property type="match status" value="1"/>
</dbReference>
<dbReference type="CDD" id="cd00018">
    <property type="entry name" value="AP2"/>
    <property type="match status" value="1"/>
</dbReference>
<keyword evidence="4" id="KW-0804">Transcription</keyword>
<evidence type="ECO:0000256" key="1">
    <source>
        <dbReference type="ARBA" id="ARBA00004123"/>
    </source>
</evidence>